<reference evidence="1 2" key="1">
    <citation type="submission" date="2022-11" db="EMBL/GenBank/DDBJ databases">
        <title>Genome sequencing of Acetobacter type strain.</title>
        <authorList>
            <person name="Heo J."/>
            <person name="Lee D."/>
            <person name="Han B.-H."/>
            <person name="Hong S.-B."/>
            <person name="Kwon S.-W."/>
        </authorList>
    </citation>
    <scope>NUCLEOTIDE SEQUENCE [LARGE SCALE GENOMIC DNA]</scope>
    <source>
        <strain evidence="1 2">KACC 21253</strain>
    </source>
</reference>
<dbReference type="RefSeq" id="WP_173560005.1">
    <property type="nucleotide sequence ID" value="NZ_JAPIUZ010000001.1"/>
</dbReference>
<dbReference type="Proteomes" id="UP001301152">
    <property type="component" value="Unassembled WGS sequence"/>
</dbReference>
<evidence type="ECO:0000313" key="2">
    <source>
        <dbReference type="Proteomes" id="UP001301152"/>
    </source>
</evidence>
<evidence type="ECO:0000313" key="1">
    <source>
        <dbReference type="EMBL" id="MCX2562881.1"/>
    </source>
</evidence>
<comment type="caution">
    <text evidence="1">The sequence shown here is derived from an EMBL/GenBank/DDBJ whole genome shotgun (WGS) entry which is preliminary data.</text>
</comment>
<name>A0ABT3QC67_9PROT</name>
<accession>A0ABT3QC67</accession>
<protein>
    <submittedName>
        <fullName evidence="1">Uncharacterized protein</fullName>
    </submittedName>
</protein>
<keyword evidence="2" id="KW-1185">Reference proteome</keyword>
<organism evidence="1 2">
    <name type="scientific">Acetobacter thailandicus</name>
    <dbReference type="NCBI Taxonomy" id="1502842"/>
    <lineage>
        <taxon>Bacteria</taxon>
        <taxon>Pseudomonadati</taxon>
        <taxon>Pseudomonadota</taxon>
        <taxon>Alphaproteobacteria</taxon>
        <taxon>Acetobacterales</taxon>
        <taxon>Acetobacteraceae</taxon>
        <taxon>Acetobacter</taxon>
    </lineage>
</organism>
<proteinExistence type="predicted"/>
<gene>
    <name evidence="1" type="ORF">OQ497_02695</name>
</gene>
<dbReference type="EMBL" id="JAPIUZ010000001">
    <property type="protein sequence ID" value="MCX2562881.1"/>
    <property type="molecule type" value="Genomic_DNA"/>
</dbReference>
<sequence length="45" mass="5099">MHELQTVYDSEDLYLLLEITSVRNWNSAQAAAEAQRRAAGDSRAF</sequence>